<accession>A0ABW6LEZ5</accession>
<protein>
    <submittedName>
        <fullName evidence="1">TIGR04282 family arsenosugar biosynthesis glycosyltransferase</fullName>
    </submittedName>
</protein>
<dbReference type="NCBIfam" id="TIGR04282">
    <property type="entry name" value="glyco_like_cofC"/>
    <property type="match status" value="1"/>
</dbReference>
<comment type="caution">
    <text evidence="1">The sequence shown here is derived from an EMBL/GenBank/DDBJ whole genome shotgun (WGS) entry which is preliminary data.</text>
</comment>
<dbReference type="SUPFAM" id="SSF53448">
    <property type="entry name" value="Nucleotide-diphospho-sugar transferases"/>
    <property type="match status" value="1"/>
</dbReference>
<evidence type="ECO:0000313" key="1">
    <source>
        <dbReference type="EMBL" id="MFE9225604.1"/>
    </source>
</evidence>
<evidence type="ECO:0000313" key="2">
    <source>
        <dbReference type="Proteomes" id="UP001601288"/>
    </source>
</evidence>
<reference evidence="1 2" key="1">
    <citation type="submission" date="2024-10" db="EMBL/GenBank/DDBJ databases">
        <title>The Natural Products Discovery Center: Release of the First 8490 Sequenced Strains for Exploring Actinobacteria Biosynthetic Diversity.</title>
        <authorList>
            <person name="Kalkreuter E."/>
            <person name="Kautsar S.A."/>
            <person name="Yang D."/>
            <person name="Bader C.D."/>
            <person name="Teijaro C.N."/>
            <person name="Fluegel L."/>
            <person name="Davis C.M."/>
            <person name="Simpson J.R."/>
            <person name="Lauterbach L."/>
            <person name="Steele A.D."/>
            <person name="Gui C."/>
            <person name="Meng S."/>
            <person name="Li G."/>
            <person name="Viehrig K."/>
            <person name="Ye F."/>
            <person name="Su P."/>
            <person name="Kiefer A.F."/>
            <person name="Nichols A."/>
            <person name="Cepeda A.J."/>
            <person name="Yan W."/>
            <person name="Fan B."/>
            <person name="Jiang Y."/>
            <person name="Adhikari A."/>
            <person name="Zheng C.-J."/>
            <person name="Schuster L."/>
            <person name="Cowan T.M."/>
            <person name="Smanski M.J."/>
            <person name="Chevrette M.G."/>
            <person name="De Carvalho L.P.S."/>
            <person name="Shen B."/>
        </authorList>
    </citation>
    <scope>NUCLEOTIDE SEQUENCE [LARGE SCALE GENOMIC DNA]</scope>
    <source>
        <strain evidence="1 2">NPDC007066</strain>
    </source>
</reference>
<dbReference type="PANTHER" id="PTHR36529:SF1">
    <property type="entry name" value="GLYCOSYLTRANSFERASE"/>
    <property type="match status" value="1"/>
</dbReference>
<keyword evidence="2" id="KW-1185">Reference proteome</keyword>
<dbReference type="Proteomes" id="UP001601288">
    <property type="component" value="Unassembled WGS sequence"/>
</dbReference>
<name>A0ABW6LEZ5_9ACTN</name>
<organism evidence="1 2">
    <name type="scientific">Streptomyces massasporeus</name>
    <dbReference type="NCBI Taxonomy" id="67324"/>
    <lineage>
        <taxon>Bacteria</taxon>
        <taxon>Bacillati</taxon>
        <taxon>Actinomycetota</taxon>
        <taxon>Actinomycetes</taxon>
        <taxon>Kitasatosporales</taxon>
        <taxon>Streptomycetaceae</taxon>
        <taxon>Streptomyces</taxon>
    </lineage>
</organism>
<proteinExistence type="predicted"/>
<dbReference type="InterPro" id="IPR029044">
    <property type="entry name" value="Nucleotide-diphossugar_trans"/>
</dbReference>
<dbReference type="PANTHER" id="PTHR36529">
    <property type="entry name" value="SLL1095 PROTEIN"/>
    <property type="match status" value="1"/>
</dbReference>
<dbReference type="Pfam" id="PF09837">
    <property type="entry name" value="DUF2064"/>
    <property type="match status" value="1"/>
</dbReference>
<dbReference type="InterPro" id="IPR018641">
    <property type="entry name" value="Trfase_1_rSAM/seldom-assoc"/>
</dbReference>
<sequence length="226" mass="23621">MNTLGPQRTPAILIMAKAPRPGLVKTRLHPLLSPLRCADLQAELIRHTVELATSHTPRTYLAYTPGEGGDAISTAVPAGVRLLLQRGTHLGERLAAAVADAFADGAGPLLVVGTDAPTLTGGHLTDAFTALESHDVALGPALDGGYHLIGLRAPHTCLFALDPEVWSTDRVLTATRALARDGGLSTGTLRPLRDLDTPADAAALLTDPVLPPRIASLLRPEETSCP</sequence>
<dbReference type="EMBL" id="JBIAFP010000007">
    <property type="protein sequence ID" value="MFE9225604.1"/>
    <property type="molecule type" value="Genomic_DNA"/>
</dbReference>
<dbReference type="Gene3D" id="3.90.550.10">
    <property type="entry name" value="Spore Coat Polysaccharide Biosynthesis Protein SpsA, Chain A"/>
    <property type="match status" value="1"/>
</dbReference>
<dbReference type="RefSeq" id="WP_358282911.1">
    <property type="nucleotide sequence ID" value="NZ_JBEYGJ010000014.1"/>
</dbReference>
<gene>
    <name evidence="1" type="ORF">ACFYM3_13400</name>
</gene>